<gene>
    <name evidence="2" type="ORF">N0F65_001534</name>
</gene>
<protein>
    <submittedName>
        <fullName evidence="2">Uncharacterized protein</fullName>
    </submittedName>
</protein>
<evidence type="ECO:0000313" key="3">
    <source>
        <dbReference type="Proteomes" id="UP001146120"/>
    </source>
</evidence>
<evidence type="ECO:0000313" key="2">
    <source>
        <dbReference type="EMBL" id="DAZ94518.1"/>
    </source>
</evidence>
<feature type="compositionally biased region" description="Polar residues" evidence="1">
    <location>
        <begin position="23"/>
        <end position="42"/>
    </location>
</feature>
<feature type="region of interest" description="Disordered" evidence="1">
    <location>
        <begin position="21"/>
        <end position="60"/>
    </location>
</feature>
<evidence type="ECO:0000256" key="1">
    <source>
        <dbReference type="SAM" id="MobiDB-lite"/>
    </source>
</evidence>
<reference evidence="2" key="2">
    <citation type="journal article" date="2023" name="Microbiol Resour">
        <title>Decontamination and Annotation of the Draft Genome Sequence of the Oomycete Lagenidium giganteum ARSEF 373.</title>
        <authorList>
            <person name="Morgan W.R."/>
            <person name="Tartar A."/>
        </authorList>
    </citation>
    <scope>NUCLEOTIDE SEQUENCE</scope>
    <source>
        <strain evidence="2">ARSEF 373</strain>
    </source>
</reference>
<proteinExistence type="predicted"/>
<keyword evidence="3" id="KW-1185">Reference proteome</keyword>
<organism evidence="2 3">
    <name type="scientific">Lagenidium giganteum</name>
    <dbReference type="NCBI Taxonomy" id="4803"/>
    <lineage>
        <taxon>Eukaryota</taxon>
        <taxon>Sar</taxon>
        <taxon>Stramenopiles</taxon>
        <taxon>Oomycota</taxon>
        <taxon>Peronosporomycetes</taxon>
        <taxon>Pythiales</taxon>
        <taxon>Pythiaceae</taxon>
    </lineage>
</organism>
<reference evidence="2" key="1">
    <citation type="submission" date="2022-11" db="EMBL/GenBank/DDBJ databases">
        <authorList>
            <person name="Morgan W.R."/>
            <person name="Tartar A."/>
        </authorList>
    </citation>
    <scope>NUCLEOTIDE SEQUENCE</scope>
    <source>
        <strain evidence="2">ARSEF 373</strain>
    </source>
</reference>
<dbReference type="AlphaFoldDB" id="A0AAV2YL27"/>
<dbReference type="EMBL" id="DAKRPA010000246">
    <property type="protein sequence ID" value="DAZ94518.1"/>
    <property type="molecule type" value="Genomic_DNA"/>
</dbReference>
<name>A0AAV2YL27_9STRA</name>
<dbReference type="Proteomes" id="UP001146120">
    <property type="component" value="Unassembled WGS sequence"/>
</dbReference>
<accession>A0AAV2YL27</accession>
<comment type="caution">
    <text evidence="2">The sequence shown here is derived from an EMBL/GenBank/DDBJ whole genome shotgun (WGS) entry which is preliminary data.</text>
</comment>
<sequence length="82" mass="9087">MRAMIILCIWLNLRKRDRDLRSKSTVTIKPTSSSAMSTSDNAGRQDGTAPKRSTFVQTSSDRKSFGKPLVVVPSALVEVEDF</sequence>